<dbReference type="Proteomes" id="UP000295832">
    <property type="component" value="Unassembled WGS sequence"/>
</dbReference>
<keyword evidence="2" id="KW-1185">Reference proteome</keyword>
<reference evidence="1 2" key="1">
    <citation type="submission" date="2019-03" db="EMBL/GenBank/DDBJ databases">
        <title>Subsurface microbial communities from deep shales in Ohio and West Virginia, USA.</title>
        <authorList>
            <person name="Wrighton K."/>
        </authorList>
    </citation>
    <scope>NUCLEOTIDE SEQUENCE [LARGE SCALE GENOMIC DNA]</scope>
    <source>
        <strain evidence="1 2">MSL 6dP</strain>
    </source>
</reference>
<comment type="caution">
    <text evidence="1">The sequence shown here is derived from an EMBL/GenBank/DDBJ whole genome shotgun (WGS) entry which is preliminary data.</text>
</comment>
<dbReference type="AlphaFoldDB" id="A0A4R8H2R1"/>
<proteinExistence type="predicted"/>
<accession>A0A4R8H2R1</accession>
<dbReference type="EMBL" id="SOEG01000024">
    <property type="protein sequence ID" value="TDX48923.1"/>
    <property type="molecule type" value="Genomic_DNA"/>
</dbReference>
<gene>
    <name evidence="1" type="ORF">C7959_12434</name>
</gene>
<evidence type="ECO:0000313" key="2">
    <source>
        <dbReference type="Proteomes" id="UP000295832"/>
    </source>
</evidence>
<evidence type="ECO:0000313" key="1">
    <source>
        <dbReference type="EMBL" id="TDX48923.1"/>
    </source>
</evidence>
<sequence length="97" mass="10727">MPKTASAGGLTIDVNRDLHSTQSIDGDQDKEKAYHITSGMIGSYLEGSIFEQMFGRQAISTMHILNYANQQGVAVYTINQDNVDTVLPQLEYSDDKK</sequence>
<name>A0A4R8H2R1_9FIRM</name>
<protein>
    <submittedName>
        <fullName evidence="1">Uncharacterized protein</fullName>
    </submittedName>
</protein>
<dbReference type="RefSeq" id="WP_134117817.1">
    <property type="nucleotide sequence ID" value="NZ_SOEG01000024.1"/>
</dbReference>
<organism evidence="1 2">
    <name type="scientific">Orenia marismortui</name>
    <dbReference type="NCBI Taxonomy" id="46469"/>
    <lineage>
        <taxon>Bacteria</taxon>
        <taxon>Bacillati</taxon>
        <taxon>Bacillota</taxon>
        <taxon>Clostridia</taxon>
        <taxon>Halanaerobiales</taxon>
        <taxon>Halobacteroidaceae</taxon>
        <taxon>Orenia</taxon>
    </lineage>
</organism>